<reference evidence="1" key="1">
    <citation type="submission" date="2018-04" db="EMBL/GenBank/DDBJ databases">
        <title>Genomes of the Obligate Erwinia dacicola and Facultative Enterobacter sp. OLF Endosymbionts of the Olive Fruit fly, Bactrocera oleae.</title>
        <authorList>
            <person name="Estes A.M."/>
            <person name="Hearn D.J."/>
            <person name="Agarwal S."/>
            <person name="Pierson E.A."/>
            <person name="Dunning-Hotopp J.C."/>
        </authorList>
    </citation>
    <scope>NUCLEOTIDE SEQUENCE [LARGE SCALE GENOMIC DNA]</scope>
    <source>
        <strain evidence="1">Oroville</strain>
    </source>
</reference>
<protein>
    <submittedName>
        <fullName evidence="1">Uncharacterized protein</fullName>
    </submittedName>
</protein>
<name>A0A328TM63_9GAMM</name>
<proteinExistence type="predicted"/>
<evidence type="ECO:0000313" key="1">
    <source>
        <dbReference type="EMBL" id="RAP71260.1"/>
    </source>
</evidence>
<comment type="caution">
    <text evidence="1">The sequence shown here is derived from an EMBL/GenBank/DDBJ whole genome shotgun (WGS) entry which is preliminary data.</text>
</comment>
<organism evidence="1 2">
    <name type="scientific">Candidatus Erwinia dacicola</name>
    <dbReference type="NCBI Taxonomy" id="252393"/>
    <lineage>
        <taxon>Bacteria</taxon>
        <taxon>Pseudomonadati</taxon>
        <taxon>Pseudomonadota</taxon>
        <taxon>Gammaproteobacteria</taxon>
        <taxon>Enterobacterales</taxon>
        <taxon>Erwiniaceae</taxon>
        <taxon>Erwinia</taxon>
    </lineage>
</organism>
<dbReference type="EMBL" id="LJAM02000172">
    <property type="protein sequence ID" value="RAP71260.1"/>
    <property type="molecule type" value="Genomic_DNA"/>
</dbReference>
<dbReference type="Proteomes" id="UP000244334">
    <property type="component" value="Unassembled WGS sequence"/>
</dbReference>
<keyword evidence="2" id="KW-1185">Reference proteome</keyword>
<sequence>MASKSSLKAFREKIARIQGELRNRIENASCGLDSSPEAIQARRSQVSDPVTGFRFFVNTYFKHHIHHPQTSALHEYLY</sequence>
<evidence type="ECO:0000313" key="2">
    <source>
        <dbReference type="Proteomes" id="UP000244334"/>
    </source>
</evidence>
<accession>A0A328TM63</accession>
<gene>
    <name evidence="1" type="ORF">ACZ87_01927</name>
</gene>
<dbReference type="AlphaFoldDB" id="A0A328TM63"/>